<dbReference type="AlphaFoldDB" id="A0A8J6JC80"/>
<evidence type="ECO:0000256" key="2">
    <source>
        <dbReference type="SAM" id="Phobius"/>
    </source>
</evidence>
<sequence>MKLDWPKLALRWKEALGKYKYVLLVIGLGVVLMALPTTGQRDKGQEGAQAPAEGFDLEAFEEKMERALSQVEGAGEVRVVLTLDSDGRQILAQDQERDREGGGSSTTVTVGRGSGQQEVVPLQTLAPEFRGALVVCPGGGDPRIQLRLLEAVSALTGLGTDRISICQGNT</sequence>
<evidence type="ECO:0000313" key="4">
    <source>
        <dbReference type="Proteomes" id="UP000628736"/>
    </source>
</evidence>
<name>A0A8J6JC80_9FIRM</name>
<gene>
    <name evidence="3" type="ORF">H8S11_11680</name>
</gene>
<organism evidence="3 4">
    <name type="scientific">Flintibacter hominis</name>
    <dbReference type="NCBI Taxonomy" id="2763048"/>
    <lineage>
        <taxon>Bacteria</taxon>
        <taxon>Bacillati</taxon>
        <taxon>Bacillota</taxon>
        <taxon>Clostridia</taxon>
        <taxon>Eubacteriales</taxon>
        <taxon>Flintibacter</taxon>
    </lineage>
</organism>
<comment type="caution">
    <text evidence="3">The sequence shown here is derived from an EMBL/GenBank/DDBJ whole genome shotgun (WGS) entry which is preliminary data.</text>
</comment>
<keyword evidence="2" id="KW-0472">Membrane</keyword>
<keyword evidence="2" id="KW-1133">Transmembrane helix</keyword>
<reference evidence="3" key="1">
    <citation type="submission" date="2020-08" db="EMBL/GenBank/DDBJ databases">
        <title>Genome public.</title>
        <authorList>
            <person name="Liu C."/>
            <person name="Sun Q."/>
        </authorList>
    </citation>
    <scope>NUCLEOTIDE SEQUENCE</scope>
    <source>
        <strain evidence="3">NSJ-23</strain>
    </source>
</reference>
<feature type="region of interest" description="Disordered" evidence="1">
    <location>
        <begin position="91"/>
        <end position="113"/>
    </location>
</feature>
<evidence type="ECO:0000256" key="1">
    <source>
        <dbReference type="SAM" id="MobiDB-lite"/>
    </source>
</evidence>
<accession>A0A8J6JC80</accession>
<feature type="transmembrane region" description="Helical" evidence="2">
    <location>
        <begin position="21"/>
        <end position="39"/>
    </location>
</feature>
<dbReference type="Proteomes" id="UP000628736">
    <property type="component" value="Unassembled WGS sequence"/>
</dbReference>
<dbReference type="EMBL" id="JACOPO010000009">
    <property type="protein sequence ID" value="MBC5723468.1"/>
    <property type="molecule type" value="Genomic_DNA"/>
</dbReference>
<proteinExistence type="predicted"/>
<dbReference type="RefSeq" id="WP_147571980.1">
    <property type="nucleotide sequence ID" value="NZ_JACOPO010000009.1"/>
</dbReference>
<keyword evidence="4" id="KW-1185">Reference proteome</keyword>
<evidence type="ECO:0000313" key="3">
    <source>
        <dbReference type="EMBL" id="MBC5723468.1"/>
    </source>
</evidence>
<keyword evidence="2" id="KW-0812">Transmembrane</keyword>
<protein>
    <submittedName>
        <fullName evidence="3">Stage III sporulation protein AG</fullName>
    </submittedName>
</protein>